<dbReference type="EMBL" id="JABZEC010000003">
    <property type="protein sequence ID" value="NVY96265.1"/>
    <property type="molecule type" value="Genomic_DNA"/>
</dbReference>
<name>A0A850R6V0_9LACO</name>
<dbReference type="Pfam" id="PF00232">
    <property type="entry name" value="Glyco_hydro_1"/>
    <property type="match status" value="1"/>
</dbReference>
<accession>A0A850R6V0</accession>
<dbReference type="InterPro" id="IPR017853">
    <property type="entry name" value="GH"/>
</dbReference>
<organism evidence="3 4">
    <name type="scientific">Bombilactobacillus apium</name>
    <dbReference type="NCBI Taxonomy" id="2675299"/>
    <lineage>
        <taxon>Bacteria</taxon>
        <taxon>Bacillati</taxon>
        <taxon>Bacillota</taxon>
        <taxon>Bacilli</taxon>
        <taxon>Lactobacillales</taxon>
        <taxon>Lactobacillaceae</taxon>
        <taxon>Bombilactobacillus</taxon>
    </lineage>
</organism>
<evidence type="ECO:0000256" key="1">
    <source>
        <dbReference type="ARBA" id="ARBA00023295"/>
    </source>
</evidence>
<dbReference type="SUPFAM" id="SSF51445">
    <property type="entry name" value="(Trans)glycosidases"/>
    <property type="match status" value="1"/>
</dbReference>
<evidence type="ECO:0000313" key="3">
    <source>
        <dbReference type="EMBL" id="NVY96265.1"/>
    </source>
</evidence>
<reference evidence="3 4" key="1">
    <citation type="submission" date="2020-06" db="EMBL/GenBank/DDBJ databases">
        <authorList>
            <person name="Kang J."/>
        </authorList>
    </citation>
    <scope>NUCLEOTIDE SEQUENCE [LARGE SCALE GENOMIC DNA]</scope>
    <source>
        <strain evidence="3 4">DCY120</strain>
    </source>
</reference>
<comment type="similarity">
    <text evidence="2">Belongs to the glycosyl hydrolase 1 family.</text>
</comment>
<keyword evidence="3" id="KW-0378">Hydrolase</keyword>
<dbReference type="GO" id="GO:0016052">
    <property type="term" value="P:carbohydrate catabolic process"/>
    <property type="evidence" value="ECO:0007669"/>
    <property type="project" value="TreeGrafter"/>
</dbReference>
<dbReference type="PANTHER" id="PTHR10353">
    <property type="entry name" value="GLYCOSYL HYDROLASE"/>
    <property type="match status" value="1"/>
</dbReference>
<dbReference type="PANTHER" id="PTHR10353:SF122">
    <property type="entry name" value="6-PHOSPHO-BETA-GLUCOSIDASE ASCB-RELATED"/>
    <property type="match status" value="1"/>
</dbReference>
<evidence type="ECO:0000256" key="2">
    <source>
        <dbReference type="RuleBase" id="RU003690"/>
    </source>
</evidence>
<dbReference type="GO" id="GO:0008422">
    <property type="term" value="F:beta-glucosidase activity"/>
    <property type="evidence" value="ECO:0007669"/>
    <property type="project" value="TreeGrafter"/>
</dbReference>
<dbReference type="Proteomes" id="UP000563523">
    <property type="component" value="Unassembled WGS sequence"/>
</dbReference>
<dbReference type="AlphaFoldDB" id="A0A850R6V0"/>
<sequence length="106" mass="12610">MTFAGGTAEKSRIFHEHAQDNVYFPSHKTSAGYEHIDEDIKLMAEMDFKMYWLSIAWTRIFLNGDETQPNQAGLDYYRHVFEFCRKYDIEPLVTISHYEIPYYLSK</sequence>
<gene>
    <name evidence="3" type="ORF">HU830_03610</name>
</gene>
<evidence type="ECO:0000313" key="4">
    <source>
        <dbReference type="Proteomes" id="UP000563523"/>
    </source>
</evidence>
<dbReference type="Gene3D" id="3.20.20.80">
    <property type="entry name" value="Glycosidases"/>
    <property type="match status" value="1"/>
</dbReference>
<proteinExistence type="inferred from homology"/>
<protein>
    <submittedName>
        <fullName evidence="3">Glycoside hydrolase family 1 protein</fullName>
    </submittedName>
</protein>
<comment type="caution">
    <text evidence="3">The sequence shown here is derived from an EMBL/GenBank/DDBJ whole genome shotgun (WGS) entry which is preliminary data.</text>
</comment>
<dbReference type="InterPro" id="IPR001360">
    <property type="entry name" value="Glyco_hydro_1"/>
</dbReference>
<dbReference type="GO" id="GO:0005829">
    <property type="term" value="C:cytosol"/>
    <property type="evidence" value="ECO:0007669"/>
    <property type="project" value="TreeGrafter"/>
</dbReference>
<keyword evidence="4" id="KW-1185">Reference proteome</keyword>
<keyword evidence="1" id="KW-0326">Glycosidase</keyword>